<dbReference type="RefSeq" id="WP_170134121.1">
    <property type="nucleotide sequence ID" value="NZ_PYGA01000001.1"/>
</dbReference>
<dbReference type="GO" id="GO:0016301">
    <property type="term" value="F:kinase activity"/>
    <property type="evidence" value="ECO:0007669"/>
    <property type="project" value="UniProtKB-KW"/>
</dbReference>
<dbReference type="EMBL" id="PYGA01000001">
    <property type="protein sequence ID" value="PSL00917.1"/>
    <property type="molecule type" value="Genomic_DNA"/>
</dbReference>
<keyword evidence="20" id="KW-1185">Reference proteome</keyword>
<evidence type="ECO:0000256" key="1">
    <source>
        <dbReference type="ARBA" id="ARBA00013081"/>
    </source>
</evidence>
<dbReference type="InterPro" id="IPR029016">
    <property type="entry name" value="GAF-like_dom_sf"/>
</dbReference>
<dbReference type="GO" id="GO:0046872">
    <property type="term" value="F:metal ion binding"/>
    <property type="evidence" value="ECO:0007669"/>
    <property type="project" value="UniProtKB-KW"/>
</dbReference>
<dbReference type="AlphaFoldDB" id="A0A2P8DUL6"/>
<keyword evidence="2" id="KW-0597">Phosphoprotein</keyword>
<feature type="domain" description="GAF" evidence="17">
    <location>
        <begin position="63"/>
        <end position="241"/>
    </location>
</feature>
<gene>
    <name evidence="19" type="ORF">CLV63_101396</name>
</gene>
<keyword evidence="7" id="KW-0378">Hydrolase</keyword>
<keyword evidence="5" id="KW-0547">Nucleotide-binding</keyword>
<evidence type="ECO:0000256" key="5">
    <source>
        <dbReference type="ARBA" id="ARBA00022741"/>
    </source>
</evidence>
<evidence type="ECO:0000259" key="17">
    <source>
        <dbReference type="SMART" id="SM00065"/>
    </source>
</evidence>
<dbReference type="Gene3D" id="3.30.450.40">
    <property type="match status" value="1"/>
</dbReference>
<evidence type="ECO:0000256" key="13">
    <source>
        <dbReference type="ARBA" id="ARBA00056274"/>
    </source>
</evidence>
<dbReference type="Pfam" id="PF13581">
    <property type="entry name" value="HATPase_c_2"/>
    <property type="match status" value="1"/>
</dbReference>
<dbReference type="SMART" id="SM00065">
    <property type="entry name" value="GAF"/>
    <property type="match status" value="1"/>
</dbReference>
<protein>
    <recommendedName>
        <fullName evidence="1">protein-serine/threonine phosphatase</fullName>
        <ecNumber evidence="1">3.1.3.16</ecNumber>
    </recommendedName>
    <alternativeName>
        <fullName evidence="15">Protein-serine/threonine phosphatase</fullName>
    </alternativeName>
    <alternativeName>
        <fullName evidence="14">Serine/threonine-protein kinase</fullName>
    </alternativeName>
</protein>
<sequence length="603" mass="65138">MDQQTGAQRPPHDTAAERTAGGDPVTPPGGANVLPTRDAQRAVLRDRLHFLNDATRLIGTTLDMEHTVRELAAVLVPELADVVTVHLIEALLDQHQLERDIPIGAPAPDVLLRRVAVLHTEDEGSWLGIAPEGGVHSPRETSPLRRVMTEAKPVLIPRIDSETAQVLRTHLDTDPATAALLDERSLLAVPLYVRGRILGAAILLRGGDRPAFDEVDTLIVRQLAAQAGLGVDNAHLYRTEATVADALQRSMLPTLPRRLGSVELADRYLSASQTKVGGDWFDAIRLPGGRVALVVGDVMGHGLRSAAVMGQFRTAVSTLAALDLPPEQVLRHLDDLAQQLGANHLATCIYAVYDPVSRRCTIANAGHIPPLLLRRDGRAEILEPPTGAPIGVGGVAFESADIAVADGDVLVLCTDGLVEVRGEELGKGLSALRDALSGPNRSLDVICDDLLATLDGREREDDIALLSARMRGVPQGNVASWFLQPRETTPARVRRIVRSTLEAWDLSEVSDITELLATELVTNAVRHATKPIQFRMLRTDALLCEVTDDDHRRPVLRHAADTDEGGRGLQLVSRLAERWGSSGTPSGKVVWFEQHLPSSDPLL</sequence>
<dbReference type="CDD" id="cd16936">
    <property type="entry name" value="HATPase_RsbW-like"/>
    <property type="match status" value="1"/>
</dbReference>
<dbReference type="FunFam" id="3.30.565.10:FF:000028">
    <property type="entry name" value="PAS sensor protein"/>
    <property type="match status" value="1"/>
</dbReference>
<accession>A0A2P8DUL6</accession>
<dbReference type="Pfam" id="PF07228">
    <property type="entry name" value="SpoIIE"/>
    <property type="match status" value="1"/>
</dbReference>
<organism evidence="19 20">
    <name type="scientific">Murinocardiopsis flavida</name>
    <dbReference type="NCBI Taxonomy" id="645275"/>
    <lineage>
        <taxon>Bacteria</taxon>
        <taxon>Bacillati</taxon>
        <taxon>Actinomycetota</taxon>
        <taxon>Actinomycetes</taxon>
        <taxon>Streptosporangiales</taxon>
        <taxon>Nocardiopsidaceae</taxon>
        <taxon>Murinocardiopsis</taxon>
    </lineage>
</organism>
<keyword evidence="3" id="KW-0808">Transferase</keyword>
<name>A0A2P8DUL6_9ACTN</name>
<evidence type="ECO:0000256" key="4">
    <source>
        <dbReference type="ARBA" id="ARBA00022723"/>
    </source>
</evidence>
<keyword evidence="9" id="KW-0460">Magnesium</keyword>
<dbReference type="PANTHER" id="PTHR43156:SF2">
    <property type="entry name" value="STAGE II SPORULATION PROTEIN E"/>
    <property type="match status" value="1"/>
</dbReference>
<dbReference type="GO" id="GO:0004722">
    <property type="term" value="F:protein serine/threonine phosphatase activity"/>
    <property type="evidence" value="ECO:0007669"/>
    <property type="project" value="UniProtKB-EC"/>
</dbReference>
<dbReference type="SUPFAM" id="SSF81606">
    <property type="entry name" value="PP2C-like"/>
    <property type="match status" value="1"/>
</dbReference>
<evidence type="ECO:0000256" key="3">
    <source>
        <dbReference type="ARBA" id="ARBA00022679"/>
    </source>
</evidence>
<comment type="catalytic activity">
    <reaction evidence="12">
        <text>O-phospho-L-seryl-[protein] + H2O = L-seryl-[protein] + phosphate</text>
        <dbReference type="Rhea" id="RHEA:20629"/>
        <dbReference type="Rhea" id="RHEA-COMP:9863"/>
        <dbReference type="Rhea" id="RHEA-COMP:11604"/>
        <dbReference type="ChEBI" id="CHEBI:15377"/>
        <dbReference type="ChEBI" id="CHEBI:29999"/>
        <dbReference type="ChEBI" id="CHEBI:43474"/>
        <dbReference type="ChEBI" id="CHEBI:83421"/>
        <dbReference type="EC" id="3.1.3.16"/>
    </reaction>
</comment>
<evidence type="ECO:0000256" key="2">
    <source>
        <dbReference type="ARBA" id="ARBA00022553"/>
    </source>
</evidence>
<dbReference type="SMART" id="SM00331">
    <property type="entry name" value="PP2C_SIG"/>
    <property type="match status" value="1"/>
</dbReference>
<evidence type="ECO:0000313" key="19">
    <source>
        <dbReference type="EMBL" id="PSL00917.1"/>
    </source>
</evidence>
<dbReference type="Proteomes" id="UP000240542">
    <property type="component" value="Unassembled WGS sequence"/>
</dbReference>
<evidence type="ECO:0000256" key="11">
    <source>
        <dbReference type="ARBA" id="ARBA00023211"/>
    </source>
</evidence>
<dbReference type="InterPro" id="IPR052016">
    <property type="entry name" value="Bact_Sigma-Reg"/>
</dbReference>
<dbReference type="Pfam" id="PF13185">
    <property type="entry name" value="GAF_2"/>
    <property type="match status" value="1"/>
</dbReference>
<dbReference type="InterPro" id="IPR003594">
    <property type="entry name" value="HATPase_dom"/>
</dbReference>
<evidence type="ECO:0000313" key="20">
    <source>
        <dbReference type="Proteomes" id="UP000240542"/>
    </source>
</evidence>
<feature type="domain" description="PPM-type phosphatase" evidence="18">
    <location>
        <begin position="259"/>
        <end position="470"/>
    </location>
</feature>
<evidence type="ECO:0000256" key="15">
    <source>
        <dbReference type="ARBA" id="ARBA00081350"/>
    </source>
</evidence>
<keyword evidence="10" id="KW-0904">Protein phosphatase</keyword>
<dbReference type="InterPro" id="IPR036890">
    <property type="entry name" value="HATPase_C_sf"/>
</dbReference>
<evidence type="ECO:0000256" key="7">
    <source>
        <dbReference type="ARBA" id="ARBA00022801"/>
    </source>
</evidence>
<dbReference type="SUPFAM" id="SSF55781">
    <property type="entry name" value="GAF domain-like"/>
    <property type="match status" value="1"/>
</dbReference>
<dbReference type="InterPro" id="IPR001932">
    <property type="entry name" value="PPM-type_phosphatase-like_dom"/>
</dbReference>
<evidence type="ECO:0000256" key="9">
    <source>
        <dbReference type="ARBA" id="ARBA00022842"/>
    </source>
</evidence>
<dbReference type="InterPro" id="IPR003018">
    <property type="entry name" value="GAF"/>
</dbReference>
<feature type="region of interest" description="Disordered" evidence="16">
    <location>
        <begin position="1"/>
        <end position="34"/>
    </location>
</feature>
<keyword evidence="8" id="KW-0067">ATP-binding</keyword>
<keyword evidence="11" id="KW-0464">Manganese</keyword>
<comment type="function">
    <text evidence="13">Primarily acts as an independent SigF regulator that is sensitive to the osmosensory signal, mediating the cross talk of PknD with the SigF regulon. Possesses both phosphatase and kinase activities. The kinase domain functions as a classic anti-sigma factor-like kinase to phosphorylate the anti-anti-sigma factor domain at the canonical regulatory site, and the phosphatase domain antagonizes this activity.</text>
</comment>
<evidence type="ECO:0000256" key="12">
    <source>
        <dbReference type="ARBA" id="ARBA00047761"/>
    </source>
</evidence>
<dbReference type="InterPro" id="IPR036457">
    <property type="entry name" value="PPM-type-like_dom_sf"/>
</dbReference>
<dbReference type="PANTHER" id="PTHR43156">
    <property type="entry name" value="STAGE II SPORULATION PROTEIN E-RELATED"/>
    <property type="match status" value="1"/>
</dbReference>
<dbReference type="Gene3D" id="3.60.40.10">
    <property type="entry name" value="PPM-type phosphatase domain"/>
    <property type="match status" value="1"/>
</dbReference>
<keyword evidence="6" id="KW-0418">Kinase</keyword>
<dbReference type="FunFam" id="3.30.450.40:FF:000035">
    <property type="entry name" value="PAS sensor protein"/>
    <property type="match status" value="1"/>
</dbReference>
<comment type="caution">
    <text evidence="19">The sequence shown here is derived from an EMBL/GenBank/DDBJ whole genome shotgun (WGS) entry which is preliminary data.</text>
</comment>
<dbReference type="EC" id="3.1.3.16" evidence="1"/>
<evidence type="ECO:0000256" key="8">
    <source>
        <dbReference type="ARBA" id="ARBA00022840"/>
    </source>
</evidence>
<evidence type="ECO:0000259" key="18">
    <source>
        <dbReference type="SMART" id="SM00331"/>
    </source>
</evidence>
<evidence type="ECO:0000256" key="16">
    <source>
        <dbReference type="SAM" id="MobiDB-lite"/>
    </source>
</evidence>
<dbReference type="FunFam" id="3.60.40.10:FF:000005">
    <property type="entry name" value="Serine/threonine protein phosphatase"/>
    <property type="match status" value="1"/>
</dbReference>
<dbReference type="GO" id="GO:0005524">
    <property type="term" value="F:ATP binding"/>
    <property type="evidence" value="ECO:0007669"/>
    <property type="project" value="UniProtKB-KW"/>
</dbReference>
<reference evidence="19 20" key="1">
    <citation type="submission" date="2018-03" db="EMBL/GenBank/DDBJ databases">
        <title>Genomic Encyclopedia of Archaeal and Bacterial Type Strains, Phase II (KMG-II): from individual species to whole genera.</title>
        <authorList>
            <person name="Goeker M."/>
        </authorList>
    </citation>
    <scope>NUCLEOTIDE SEQUENCE [LARGE SCALE GENOMIC DNA]</scope>
    <source>
        <strain evidence="19 20">DSM 45312</strain>
    </source>
</reference>
<proteinExistence type="predicted"/>
<evidence type="ECO:0000256" key="10">
    <source>
        <dbReference type="ARBA" id="ARBA00022912"/>
    </source>
</evidence>
<evidence type="ECO:0000256" key="6">
    <source>
        <dbReference type="ARBA" id="ARBA00022777"/>
    </source>
</evidence>
<dbReference type="Gene3D" id="3.30.565.10">
    <property type="entry name" value="Histidine kinase-like ATPase, C-terminal domain"/>
    <property type="match status" value="1"/>
</dbReference>
<evidence type="ECO:0000256" key="14">
    <source>
        <dbReference type="ARBA" id="ARBA00075117"/>
    </source>
</evidence>
<keyword evidence="4" id="KW-0479">Metal-binding</keyword>